<reference evidence="1 2" key="1">
    <citation type="submission" date="2023-01" db="EMBL/GenBank/DDBJ databases">
        <title>Analysis of 21 Apiospora genomes using comparative genomics revels a genus with tremendous synthesis potential of carbohydrate active enzymes and secondary metabolites.</title>
        <authorList>
            <person name="Sorensen T."/>
        </authorList>
    </citation>
    <scope>NUCLEOTIDE SEQUENCE [LARGE SCALE GENOMIC DNA]</scope>
    <source>
        <strain evidence="1 2">CBS 114990</strain>
    </source>
</reference>
<organism evidence="1 2">
    <name type="scientific">Apiospora hydei</name>
    <dbReference type="NCBI Taxonomy" id="1337664"/>
    <lineage>
        <taxon>Eukaryota</taxon>
        <taxon>Fungi</taxon>
        <taxon>Dikarya</taxon>
        <taxon>Ascomycota</taxon>
        <taxon>Pezizomycotina</taxon>
        <taxon>Sordariomycetes</taxon>
        <taxon>Xylariomycetidae</taxon>
        <taxon>Amphisphaeriales</taxon>
        <taxon>Apiosporaceae</taxon>
        <taxon>Apiospora</taxon>
    </lineage>
</organism>
<dbReference type="RefSeq" id="XP_066663639.1">
    <property type="nucleotide sequence ID" value="XM_066817947.1"/>
</dbReference>
<name>A0ABR1V6Q7_9PEZI</name>
<evidence type="ECO:0000313" key="1">
    <source>
        <dbReference type="EMBL" id="KAK8066886.1"/>
    </source>
</evidence>
<gene>
    <name evidence="1" type="ORF">PG997_013633</name>
</gene>
<comment type="caution">
    <text evidence="1">The sequence shown here is derived from an EMBL/GenBank/DDBJ whole genome shotgun (WGS) entry which is preliminary data.</text>
</comment>
<keyword evidence="2" id="KW-1185">Reference proteome</keyword>
<dbReference type="EMBL" id="JAQQWN010000009">
    <property type="protein sequence ID" value="KAK8066886.1"/>
    <property type="molecule type" value="Genomic_DNA"/>
</dbReference>
<dbReference type="Proteomes" id="UP001433268">
    <property type="component" value="Unassembled WGS sequence"/>
</dbReference>
<proteinExistence type="predicted"/>
<sequence>MEDVDHTISWRKQGRYRDEPVTVRWALDGGVTWEFNTTETHAIFNPQRIVRELYRDVIRQSLGGSQAASNNSSYSVRDAVPLYSLYNTVSNMVEITLPVAADRKVNSSSRADSVPYIRSDRFIVASSLAEKFLEGQRRLSHEERRTWRLGVGVAVGLGCPS</sequence>
<evidence type="ECO:0000313" key="2">
    <source>
        <dbReference type="Proteomes" id="UP001433268"/>
    </source>
</evidence>
<dbReference type="GeneID" id="92051007"/>
<accession>A0ABR1V6Q7</accession>
<protein>
    <submittedName>
        <fullName evidence="1">Uncharacterized protein</fullName>
    </submittedName>
</protein>